<keyword evidence="3" id="KW-1185">Reference proteome</keyword>
<protein>
    <submittedName>
        <fullName evidence="2">Uncharacterized protein</fullName>
    </submittedName>
</protein>
<gene>
    <name evidence="2" type="ORF">APICC_07528</name>
</gene>
<name>A0A2A3EAI5_APICC</name>
<accession>A0A2A3EAI5</accession>
<evidence type="ECO:0000256" key="1">
    <source>
        <dbReference type="SAM" id="MobiDB-lite"/>
    </source>
</evidence>
<dbReference type="EMBL" id="KZ288311">
    <property type="protein sequence ID" value="PBC28484.1"/>
    <property type="molecule type" value="Genomic_DNA"/>
</dbReference>
<dbReference type="AlphaFoldDB" id="A0A2A3EAI5"/>
<dbReference type="OrthoDB" id="7698937at2759"/>
<reference evidence="2 3" key="1">
    <citation type="submission" date="2014-07" db="EMBL/GenBank/DDBJ databases">
        <title>Genomic and transcriptomic analysis on Apis cerana provide comprehensive insights into honey bee biology.</title>
        <authorList>
            <person name="Diao Q."/>
            <person name="Sun L."/>
            <person name="Zheng H."/>
            <person name="Zheng H."/>
            <person name="Xu S."/>
            <person name="Wang S."/>
            <person name="Zeng Z."/>
            <person name="Hu F."/>
            <person name="Su S."/>
            <person name="Wu J."/>
        </authorList>
    </citation>
    <scope>NUCLEOTIDE SEQUENCE [LARGE SCALE GENOMIC DNA]</scope>
    <source>
        <tissue evidence="2">Pupae without intestine</tissue>
    </source>
</reference>
<proteinExistence type="predicted"/>
<evidence type="ECO:0000313" key="3">
    <source>
        <dbReference type="Proteomes" id="UP000242457"/>
    </source>
</evidence>
<sequence>MSGKLKISVSSCETAISNSSRVSSNTKTKCCQLFLSCFKINRKKESLEDIVDDNVKEYDYIVEKLVVKRVPFVLFSMPKNVLENKINSETKNNSNKETPQSQTKLTTMYSTASETQSLLYYSDRFDQNISLDISNKCSHSDTNRALLNERNRKHTFSDNYHTRITELMNTLSSLHPNLKEEERPPKDSYPLNISQNKSVLSTKMSFKEFLNKNNEHQMKQAFKSQTFVQEPFLKKRESKNVNCSEIKSKGDKGIYCLNQMKYITLDDFQDNCASIEKPIIQSVHKISCNSTNFVKSIINTNEMNTEDYKSINNHLQWNHQSLINQSKTLLENITKTDTSKIILRWNIILKHYKSKTYSSKTSQKLNEQLHLV</sequence>
<evidence type="ECO:0000313" key="2">
    <source>
        <dbReference type="EMBL" id="PBC28484.1"/>
    </source>
</evidence>
<feature type="region of interest" description="Disordered" evidence="1">
    <location>
        <begin position="86"/>
        <end position="105"/>
    </location>
</feature>
<dbReference type="Proteomes" id="UP000242457">
    <property type="component" value="Unassembled WGS sequence"/>
</dbReference>
<organism evidence="2 3">
    <name type="scientific">Apis cerana cerana</name>
    <name type="common">Oriental honeybee</name>
    <dbReference type="NCBI Taxonomy" id="94128"/>
    <lineage>
        <taxon>Eukaryota</taxon>
        <taxon>Metazoa</taxon>
        <taxon>Ecdysozoa</taxon>
        <taxon>Arthropoda</taxon>
        <taxon>Hexapoda</taxon>
        <taxon>Insecta</taxon>
        <taxon>Pterygota</taxon>
        <taxon>Neoptera</taxon>
        <taxon>Endopterygota</taxon>
        <taxon>Hymenoptera</taxon>
        <taxon>Apocrita</taxon>
        <taxon>Aculeata</taxon>
        <taxon>Apoidea</taxon>
        <taxon>Anthophila</taxon>
        <taxon>Apidae</taxon>
        <taxon>Apis</taxon>
    </lineage>
</organism>